<gene>
    <name evidence="2" type="ORF">DSAG12_02675</name>
</gene>
<dbReference type="RefSeq" id="WP_147663773.1">
    <property type="nucleotide sequence ID" value="NZ_CP042905.2"/>
</dbReference>
<protein>
    <submittedName>
        <fullName evidence="2">Ribbon-helix-helix domain-containing protein</fullName>
    </submittedName>
</protein>
<keyword evidence="3" id="KW-1185">Reference proteome</keyword>
<dbReference type="EMBL" id="CP042905">
    <property type="protein sequence ID" value="QEE16845.1"/>
    <property type="molecule type" value="Genomic_DNA"/>
</dbReference>
<dbReference type="InterPro" id="IPR038733">
    <property type="entry name" value="Predicted_DNA_bind_prot_RHH"/>
</dbReference>
<dbReference type="AlphaFoldDB" id="A0A5B9DCX6"/>
<dbReference type="KEGG" id="psyt:DSAG12_02675"/>
<proteinExistence type="predicted"/>
<reference evidence="2 3" key="2">
    <citation type="journal article" date="2024" name="Int. J. Syst. Evol. Microbiol.">
        <title>Promethearchaeum syntrophicum gen. nov., sp. nov., an anaerobic, obligately syntrophic archaeon, the first isolate of the lineage 'Asgard' archaea, and proposal of the new archaeal phylum Promethearchaeota phyl. nov. and kingdom Promethearchaeati regn. nov.</title>
        <authorList>
            <person name="Imachi H."/>
            <person name="Nobu M.K."/>
            <person name="Kato S."/>
            <person name="Takaki Y."/>
            <person name="Miyazaki M."/>
            <person name="Miyata M."/>
            <person name="Ogawara M."/>
            <person name="Saito Y."/>
            <person name="Sakai S."/>
            <person name="Tahara Y.O."/>
            <person name="Takano Y."/>
            <person name="Tasumi E."/>
            <person name="Uematsu K."/>
            <person name="Yoshimura T."/>
            <person name="Itoh T."/>
            <person name="Ohkuma M."/>
            <person name="Takai K."/>
        </authorList>
    </citation>
    <scope>NUCLEOTIDE SEQUENCE [LARGE SCALE GENOMIC DNA]</scope>
    <source>
        <strain evidence="2 3">MK-D1</strain>
    </source>
</reference>
<evidence type="ECO:0000313" key="2">
    <source>
        <dbReference type="EMBL" id="QEE16845.1"/>
    </source>
</evidence>
<dbReference type="Proteomes" id="UP000321408">
    <property type="component" value="Chromosome"/>
</dbReference>
<name>A0A5B9DCX6_9ARCH</name>
<reference evidence="2 3" key="1">
    <citation type="journal article" date="2020" name="Nature">
        <title>Isolation of an archaeon at the prokaryote-eukaryote interface.</title>
        <authorList>
            <person name="Imachi H."/>
            <person name="Nobu M.K."/>
            <person name="Nakahara N."/>
            <person name="Morono Y."/>
            <person name="Ogawara M."/>
            <person name="Takaki Y."/>
            <person name="Takano Y."/>
            <person name="Uematsu K."/>
            <person name="Ikuta T."/>
            <person name="Ito M."/>
            <person name="Matsui Y."/>
            <person name="Miyazaki M."/>
            <person name="Murata K."/>
            <person name="Saito Y."/>
            <person name="Sakai S."/>
            <person name="Song C."/>
            <person name="Tasumi E."/>
            <person name="Yamanaka Y."/>
            <person name="Yamaguchi T."/>
            <person name="Kamagata Y."/>
            <person name="Tamaki H."/>
            <person name="Takai K."/>
        </authorList>
    </citation>
    <scope>NUCLEOTIDE SEQUENCE [LARGE SCALE GENOMIC DNA]</scope>
    <source>
        <strain evidence="2 3">MK-D1</strain>
    </source>
</reference>
<feature type="domain" description="Predicted DNA-binding protein ribbon-helix-helix" evidence="1">
    <location>
        <begin position="5"/>
        <end position="42"/>
    </location>
</feature>
<accession>A0A5B9DCX6</accession>
<organism evidence="2 3">
    <name type="scientific">Promethearchaeum syntrophicum</name>
    <dbReference type="NCBI Taxonomy" id="2594042"/>
    <lineage>
        <taxon>Archaea</taxon>
        <taxon>Promethearchaeati</taxon>
        <taxon>Promethearchaeota</taxon>
        <taxon>Promethearchaeia</taxon>
        <taxon>Promethearchaeales</taxon>
        <taxon>Promethearchaeaceae</taxon>
        <taxon>Promethearchaeum</taxon>
    </lineage>
</organism>
<sequence>MASKTTVAVDQKLRKKIKKLSALLDIPQSAVIEKAIANLEEKMIKNKYPKKKMTISDNIDISEILEETTKKIWKRFPEREKNQKLLENGSQTIDNFLLSEWITGLEE</sequence>
<dbReference type="GeneID" id="41330655"/>
<dbReference type="Pfam" id="PF12651">
    <property type="entry name" value="RHH_3"/>
    <property type="match status" value="1"/>
</dbReference>
<evidence type="ECO:0000259" key="1">
    <source>
        <dbReference type="Pfam" id="PF12651"/>
    </source>
</evidence>
<evidence type="ECO:0000313" key="3">
    <source>
        <dbReference type="Proteomes" id="UP000321408"/>
    </source>
</evidence>